<feature type="region of interest" description="Disordered" evidence="2">
    <location>
        <begin position="84"/>
        <end position="153"/>
    </location>
</feature>
<evidence type="ECO:0000313" key="5">
    <source>
        <dbReference type="Proteomes" id="UP001497444"/>
    </source>
</evidence>
<dbReference type="InterPro" id="IPR019734">
    <property type="entry name" value="TPR_rpt"/>
</dbReference>
<dbReference type="InterPro" id="IPR036249">
    <property type="entry name" value="Thioredoxin-like_sf"/>
</dbReference>
<dbReference type="PROSITE" id="PS50005">
    <property type="entry name" value="TPR"/>
    <property type="match status" value="1"/>
</dbReference>
<dbReference type="Pfam" id="PF00085">
    <property type="entry name" value="Thioredoxin"/>
    <property type="match status" value="1"/>
</dbReference>
<feature type="compositionally biased region" description="Low complexity" evidence="2">
    <location>
        <begin position="141"/>
        <end position="153"/>
    </location>
</feature>
<reference evidence="4" key="1">
    <citation type="submission" date="2024-02" db="EMBL/GenBank/DDBJ databases">
        <authorList>
            <consortium name="ELIXIR-Norway"/>
            <consortium name="Elixir Norway"/>
        </authorList>
    </citation>
    <scope>NUCLEOTIDE SEQUENCE</scope>
</reference>
<evidence type="ECO:0000259" key="3">
    <source>
        <dbReference type="Pfam" id="PF00085"/>
    </source>
</evidence>
<gene>
    <name evidence="4" type="ORF">CSSPJE1EN1_LOCUS11712</name>
</gene>
<dbReference type="Gene3D" id="1.25.40.10">
    <property type="entry name" value="Tetratricopeptide repeat domain"/>
    <property type="match status" value="1"/>
</dbReference>
<name>A0ABP0WIG9_9BRYO</name>
<accession>A0ABP0WIG9</accession>
<dbReference type="SUPFAM" id="SSF52833">
    <property type="entry name" value="Thioredoxin-like"/>
    <property type="match status" value="1"/>
</dbReference>
<feature type="region of interest" description="Disordered" evidence="2">
    <location>
        <begin position="322"/>
        <end position="362"/>
    </location>
</feature>
<protein>
    <recommendedName>
        <fullName evidence="3">Thioredoxin domain-containing protein</fullName>
    </recommendedName>
</protein>
<dbReference type="Pfam" id="PF13431">
    <property type="entry name" value="TPR_17"/>
    <property type="match status" value="1"/>
</dbReference>
<feature type="compositionally biased region" description="Gly residues" evidence="2">
    <location>
        <begin position="346"/>
        <end position="360"/>
    </location>
</feature>
<evidence type="ECO:0000313" key="4">
    <source>
        <dbReference type="EMBL" id="CAK9266234.1"/>
    </source>
</evidence>
<feature type="domain" description="Thioredoxin" evidence="3">
    <location>
        <begin position="765"/>
        <end position="859"/>
    </location>
</feature>
<feature type="repeat" description="TPR" evidence="1">
    <location>
        <begin position="394"/>
        <end position="427"/>
    </location>
</feature>
<feature type="region of interest" description="Disordered" evidence="2">
    <location>
        <begin position="179"/>
        <end position="275"/>
    </location>
</feature>
<dbReference type="CDD" id="cd02947">
    <property type="entry name" value="TRX_family"/>
    <property type="match status" value="1"/>
</dbReference>
<dbReference type="PANTHER" id="PTHR46050">
    <property type="entry name" value="TPR REPEAT-CONTAINING THIOREDOXIN"/>
    <property type="match status" value="1"/>
</dbReference>
<organism evidence="4 5">
    <name type="scientific">Sphagnum jensenii</name>
    <dbReference type="NCBI Taxonomy" id="128206"/>
    <lineage>
        <taxon>Eukaryota</taxon>
        <taxon>Viridiplantae</taxon>
        <taxon>Streptophyta</taxon>
        <taxon>Embryophyta</taxon>
        <taxon>Bryophyta</taxon>
        <taxon>Sphagnophytina</taxon>
        <taxon>Sphagnopsida</taxon>
        <taxon>Sphagnales</taxon>
        <taxon>Sphagnaceae</taxon>
        <taxon>Sphagnum</taxon>
    </lineage>
</organism>
<proteinExistence type="predicted"/>
<feature type="compositionally biased region" description="Polar residues" evidence="2">
    <location>
        <begin position="180"/>
        <end position="199"/>
    </location>
</feature>
<dbReference type="Gene3D" id="3.40.30.10">
    <property type="entry name" value="Glutaredoxin"/>
    <property type="match status" value="1"/>
</dbReference>
<sequence>MACEAEKTLVGGGYDMYGAHGMQFRHGKMHGKVVVAERFKEGSWSRFNLGGLSDSSRIARFSTDDAIKLGSHFACNFLPEKTSDRRNRQETAAAVGASGTQKNGEPQRRLDVCARQLEAAPARHSASPSPMTPNMRNDARTSPSSSIPTPHSAAIASGEPIVRDGSNLVPAAAHVALSPAVSTAGSCRSTPPRNMISDGSSRENQNRPGSTVAASESGRSSSCSSDSCTSGGFTRNPKPDPSIAESSGSSYTSSTRGTMMISPTATATPPPPHLRNCRSANVGNVTGAGEGGGVGILSNGGLATGGYGSLSVVAAATTATSSKETAKGDTTGRATATTTTTTTSRGSGGKGKGGGAGAGAGAAEWKRGSSLGNIVAVGESLLIKKTLASNCLDPEEVKRIGNEQYKKGNFAEALALYDRAILLAPGRAPFHCNRAAALTALGRLADAVRECELAVHCSSTDSPYLRAHHRLASLCLRLGRLVGAKKHLQIAGQNIDMGGMLLGVVEKVEKHLQNCYTARSVADWSAVVRESDAAIVAGADSAPQLFALKAEALLKLHRLEEADIVLSTAQKIEGALRKSTSMEADTTTLLVQAQVDMAVGRFEGAVIAAEKAAHLHPENPDALLTLKRARAVACSRTTGNDLYKAGKMLEASMAYSEGLQYDPNNAILLCNRAACRSKLGHYEKAVEDCNAALDAQPLYTKALLRRAHSYSKMERWEQSLKDYEALRKEMPGNLEVAQAILEVQVAMKKLSRSGTEEKHLGVEIVICSNDQLREAISNHGIAVVQFNTRWSQGCRQMASVVEQLHKLNPTVNFLKVDTEANPYLAKAENVDFVPTFKIYKNGSKVMELAGPTQPALENALSHICRYY</sequence>
<dbReference type="SMART" id="SM00028">
    <property type="entry name" value="TPR"/>
    <property type="match status" value="7"/>
</dbReference>
<feature type="compositionally biased region" description="Low complexity" evidence="2">
    <location>
        <begin position="242"/>
        <end position="254"/>
    </location>
</feature>
<evidence type="ECO:0000256" key="1">
    <source>
        <dbReference type="PROSITE-ProRule" id="PRU00339"/>
    </source>
</evidence>
<feature type="compositionally biased region" description="Low complexity" evidence="2">
    <location>
        <begin position="322"/>
        <end position="345"/>
    </location>
</feature>
<feature type="compositionally biased region" description="Low complexity" evidence="2">
    <location>
        <begin position="210"/>
        <end position="231"/>
    </location>
</feature>
<dbReference type="Pfam" id="PF13432">
    <property type="entry name" value="TPR_16"/>
    <property type="match status" value="1"/>
</dbReference>
<dbReference type="InterPro" id="IPR011990">
    <property type="entry name" value="TPR-like_helical_dom_sf"/>
</dbReference>
<evidence type="ECO:0000256" key="2">
    <source>
        <dbReference type="SAM" id="MobiDB-lite"/>
    </source>
</evidence>
<dbReference type="EMBL" id="OZ020113">
    <property type="protein sequence ID" value="CAK9266234.1"/>
    <property type="molecule type" value="Genomic_DNA"/>
</dbReference>
<keyword evidence="1" id="KW-0802">TPR repeat</keyword>
<dbReference type="Proteomes" id="UP001497444">
    <property type="component" value="Chromosome 18"/>
</dbReference>
<dbReference type="SUPFAM" id="SSF48452">
    <property type="entry name" value="TPR-like"/>
    <property type="match status" value="3"/>
</dbReference>
<dbReference type="InterPro" id="IPR013766">
    <property type="entry name" value="Thioredoxin_domain"/>
</dbReference>
<feature type="compositionally biased region" description="Low complexity" evidence="2">
    <location>
        <begin position="119"/>
        <end position="129"/>
    </location>
</feature>
<dbReference type="PANTHER" id="PTHR46050:SF29">
    <property type="entry name" value="TPR REPEAT-CONTAINING THIOREDOXIN TTL4"/>
    <property type="match status" value="1"/>
</dbReference>
<dbReference type="InterPro" id="IPR044534">
    <property type="entry name" value="TTL1-4"/>
</dbReference>
<keyword evidence="5" id="KW-1185">Reference proteome</keyword>